<comment type="subcellular location">
    <subcellularLocation>
        <location evidence="1 12">Cytoplasm</location>
    </subcellularLocation>
</comment>
<evidence type="ECO:0000313" key="16">
    <source>
        <dbReference type="Proteomes" id="UP001355056"/>
    </source>
</evidence>
<dbReference type="InterPro" id="IPR046887">
    <property type="entry name" value="RsmE_PUA-like"/>
</dbReference>
<evidence type="ECO:0000256" key="2">
    <source>
        <dbReference type="ARBA" id="ARBA00005528"/>
    </source>
</evidence>
<keyword evidence="8 12" id="KW-0808">Transferase</keyword>
<dbReference type="NCBIfam" id="TIGR00046">
    <property type="entry name" value="RsmE family RNA methyltransferase"/>
    <property type="match status" value="1"/>
</dbReference>
<evidence type="ECO:0000256" key="6">
    <source>
        <dbReference type="ARBA" id="ARBA00022552"/>
    </source>
</evidence>
<dbReference type="NCBIfam" id="NF008692">
    <property type="entry name" value="PRK11713.1-5"/>
    <property type="match status" value="1"/>
</dbReference>
<evidence type="ECO:0000256" key="1">
    <source>
        <dbReference type="ARBA" id="ARBA00004496"/>
    </source>
</evidence>
<comment type="similarity">
    <text evidence="2 12">Belongs to the RNA methyltransferase RsmE family.</text>
</comment>
<dbReference type="Gene3D" id="2.40.240.20">
    <property type="entry name" value="Hypothetical PUA domain-like, domain 1"/>
    <property type="match status" value="1"/>
</dbReference>
<dbReference type="InterPro" id="IPR029028">
    <property type="entry name" value="Alpha/beta_knot_MTases"/>
</dbReference>
<reference evidence="15 16" key="1">
    <citation type="journal article" date="2016" name="Int. J. Syst. Evol. Microbiol.">
        <title>Lysobacter erysipheiresistens sp. nov., an antagonist of powdery mildew, isolated from tobacco-cultivated soil.</title>
        <authorList>
            <person name="Xie B."/>
            <person name="Li T."/>
            <person name="Lin X."/>
            <person name="Wang C.J."/>
            <person name="Chen Y.J."/>
            <person name="Liu W.J."/>
            <person name="Zhao Z.W."/>
        </authorList>
    </citation>
    <scope>NUCLEOTIDE SEQUENCE [LARGE SCALE GENOMIC DNA]</scope>
    <source>
        <strain evidence="15 16">RS-LYSO-3</strain>
    </source>
</reference>
<dbReference type="InterPro" id="IPR015947">
    <property type="entry name" value="PUA-like_sf"/>
</dbReference>
<dbReference type="Pfam" id="PF20260">
    <property type="entry name" value="PUA_4"/>
    <property type="match status" value="1"/>
</dbReference>
<evidence type="ECO:0000259" key="14">
    <source>
        <dbReference type="Pfam" id="PF20260"/>
    </source>
</evidence>
<evidence type="ECO:0000256" key="10">
    <source>
        <dbReference type="ARBA" id="ARBA00025699"/>
    </source>
</evidence>
<dbReference type="GO" id="GO:0008168">
    <property type="term" value="F:methyltransferase activity"/>
    <property type="evidence" value="ECO:0007669"/>
    <property type="project" value="UniProtKB-KW"/>
</dbReference>
<dbReference type="PIRSF" id="PIRSF015601">
    <property type="entry name" value="MTase_slr0722"/>
    <property type="match status" value="1"/>
</dbReference>
<dbReference type="Proteomes" id="UP001355056">
    <property type="component" value="Unassembled WGS sequence"/>
</dbReference>
<dbReference type="InterPro" id="IPR046886">
    <property type="entry name" value="RsmE_MTase_dom"/>
</dbReference>
<dbReference type="PANTHER" id="PTHR30027:SF3">
    <property type="entry name" value="16S RRNA (URACIL(1498)-N(3))-METHYLTRANSFERASE"/>
    <property type="match status" value="1"/>
</dbReference>
<evidence type="ECO:0000256" key="3">
    <source>
        <dbReference type="ARBA" id="ARBA00012328"/>
    </source>
</evidence>
<dbReference type="SUPFAM" id="SSF88697">
    <property type="entry name" value="PUA domain-like"/>
    <property type="match status" value="1"/>
</dbReference>
<evidence type="ECO:0000256" key="12">
    <source>
        <dbReference type="PIRNR" id="PIRNR015601"/>
    </source>
</evidence>
<feature type="domain" description="Ribosomal RNA small subunit methyltransferase E methyltransferase" evidence="13">
    <location>
        <begin position="75"/>
        <end position="238"/>
    </location>
</feature>
<keyword evidence="6 12" id="KW-0698">rRNA processing</keyword>
<evidence type="ECO:0000256" key="9">
    <source>
        <dbReference type="ARBA" id="ARBA00022691"/>
    </source>
</evidence>
<evidence type="ECO:0000256" key="7">
    <source>
        <dbReference type="ARBA" id="ARBA00022603"/>
    </source>
</evidence>
<evidence type="ECO:0000256" key="5">
    <source>
        <dbReference type="ARBA" id="ARBA00022490"/>
    </source>
</evidence>
<dbReference type="CDD" id="cd18084">
    <property type="entry name" value="RsmE-like"/>
    <property type="match status" value="1"/>
</dbReference>
<dbReference type="PANTHER" id="PTHR30027">
    <property type="entry name" value="RIBOSOMAL RNA SMALL SUBUNIT METHYLTRANSFERASE E"/>
    <property type="match status" value="1"/>
</dbReference>
<protein>
    <recommendedName>
        <fullName evidence="4 12">Ribosomal RNA small subunit methyltransferase E</fullName>
        <ecNumber evidence="3 12">2.1.1.193</ecNumber>
    </recommendedName>
</protein>
<evidence type="ECO:0000256" key="11">
    <source>
        <dbReference type="ARBA" id="ARBA00047944"/>
    </source>
</evidence>
<evidence type="ECO:0000256" key="8">
    <source>
        <dbReference type="ARBA" id="ARBA00022679"/>
    </source>
</evidence>
<evidence type="ECO:0000256" key="4">
    <source>
        <dbReference type="ARBA" id="ARBA00013673"/>
    </source>
</evidence>
<dbReference type="GO" id="GO:0032259">
    <property type="term" value="P:methylation"/>
    <property type="evidence" value="ECO:0007669"/>
    <property type="project" value="UniProtKB-KW"/>
</dbReference>
<dbReference type="InterPro" id="IPR029026">
    <property type="entry name" value="tRNA_m1G_MTases_N"/>
</dbReference>
<dbReference type="SUPFAM" id="SSF75217">
    <property type="entry name" value="alpha/beta knot"/>
    <property type="match status" value="1"/>
</dbReference>
<keyword evidence="5 12" id="KW-0963">Cytoplasm</keyword>
<feature type="domain" description="Ribosomal RNA small subunit methyltransferase E PUA-like" evidence="14">
    <location>
        <begin position="25"/>
        <end position="65"/>
    </location>
</feature>
<comment type="caution">
    <text evidence="15">The sequence shown here is derived from an EMBL/GenBank/DDBJ whole genome shotgun (WGS) entry which is preliminary data.</text>
</comment>
<keyword evidence="9 12" id="KW-0949">S-adenosyl-L-methionine</keyword>
<evidence type="ECO:0000313" key="15">
    <source>
        <dbReference type="EMBL" id="MEG3185171.1"/>
    </source>
</evidence>
<evidence type="ECO:0000259" key="13">
    <source>
        <dbReference type="Pfam" id="PF04452"/>
    </source>
</evidence>
<keyword evidence="7 12" id="KW-0489">Methyltransferase</keyword>
<dbReference type="EMBL" id="JAXGFP010000008">
    <property type="protein sequence ID" value="MEG3185171.1"/>
    <property type="molecule type" value="Genomic_DNA"/>
</dbReference>
<gene>
    <name evidence="15" type="ORF">SNE34_14285</name>
</gene>
<dbReference type="Gene3D" id="3.40.1280.10">
    <property type="match status" value="1"/>
</dbReference>
<organism evidence="15 16">
    <name type="scientific">Novilysobacter erysipheiresistens</name>
    <dbReference type="NCBI Taxonomy" id="1749332"/>
    <lineage>
        <taxon>Bacteria</taxon>
        <taxon>Pseudomonadati</taxon>
        <taxon>Pseudomonadota</taxon>
        <taxon>Gammaproteobacteria</taxon>
        <taxon>Lysobacterales</taxon>
        <taxon>Lysobacteraceae</taxon>
        <taxon>Novilysobacter</taxon>
    </lineage>
</organism>
<comment type="catalytic activity">
    <reaction evidence="11 12">
        <text>uridine(1498) in 16S rRNA + S-adenosyl-L-methionine = N(3)-methyluridine(1498) in 16S rRNA + S-adenosyl-L-homocysteine + H(+)</text>
        <dbReference type="Rhea" id="RHEA:42920"/>
        <dbReference type="Rhea" id="RHEA-COMP:10283"/>
        <dbReference type="Rhea" id="RHEA-COMP:10284"/>
        <dbReference type="ChEBI" id="CHEBI:15378"/>
        <dbReference type="ChEBI" id="CHEBI:57856"/>
        <dbReference type="ChEBI" id="CHEBI:59789"/>
        <dbReference type="ChEBI" id="CHEBI:65315"/>
        <dbReference type="ChEBI" id="CHEBI:74502"/>
        <dbReference type="EC" id="2.1.1.193"/>
    </reaction>
</comment>
<accession>A0ABU7Z1V8</accession>
<keyword evidence="16" id="KW-1185">Reference proteome</keyword>
<dbReference type="Pfam" id="PF04452">
    <property type="entry name" value="Methyltrans_RNA"/>
    <property type="match status" value="1"/>
</dbReference>
<comment type="function">
    <text evidence="10 12">Specifically methylates the N3 position of the uracil ring of uridine 1498 (m3U1498) in 16S rRNA. Acts on the fully assembled 30S ribosomal subunit.</text>
</comment>
<dbReference type="EC" id="2.1.1.193" evidence="3 12"/>
<sequence>MRLTRVHVELPLAPGIEVSLPESAAVHLARVLRLGVGDSCVLFNGDGYDYAARVAALGKRELRVAVTDAVAVESESPLRVTLLQGIARGEKMDLILQKATELGAAEVRPLSSQRSEVKLDAARAAKRLAHWRNVVVAACEQSGRATVPSVAAPGSLDEVLAGLPAGGLRLTLDPEGTFAISALKVPAGGPVLLAVGPEGGWSPADREQLREAGFQGLQLGPRILRTETAGLAAIAALQAGFGDLG</sequence>
<proteinExistence type="inferred from homology"/>
<dbReference type="RefSeq" id="WP_332618287.1">
    <property type="nucleotide sequence ID" value="NZ_JAXGFP010000008.1"/>
</dbReference>
<name>A0ABU7Z1V8_9GAMM</name>
<dbReference type="InterPro" id="IPR006700">
    <property type="entry name" value="RsmE"/>
</dbReference>